<dbReference type="InterPro" id="IPR036390">
    <property type="entry name" value="WH_DNA-bd_sf"/>
</dbReference>
<evidence type="ECO:0000313" key="5">
    <source>
        <dbReference type="EMBL" id="MFD2757888.1"/>
    </source>
</evidence>
<dbReference type="EMBL" id="JBHUNE010000003">
    <property type="protein sequence ID" value="MFD2757888.1"/>
    <property type="molecule type" value="Genomic_DNA"/>
</dbReference>
<dbReference type="SMART" id="SM00345">
    <property type="entry name" value="HTH_GNTR"/>
    <property type="match status" value="1"/>
</dbReference>
<keyword evidence="3" id="KW-0804">Transcription</keyword>
<evidence type="ECO:0000313" key="6">
    <source>
        <dbReference type="Proteomes" id="UP001597492"/>
    </source>
</evidence>
<keyword evidence="2" id="KW-0238">DNA-binding</keyword>
<dbReference type="CDD" id="cd07377">
    <property type="entry name" value="WHTH_GntR"/>
    <property type="match status" value="1"/>
</dbReference>
<accession>A0ABW5UY18</accession>
<organism evidence="5 6">
    <name type="scientific">Gulosibacter faecalis</name>
    <dbReference type="NCBI Taxonomy" id="272240"/>
    <lineage>
        <taxon>Bacteria</taxon>
        <taxon>Bacillati</taxon>
        <taxon>Actinomycetota</taxon>
        <taxon>Actinomycetes</taxon>
        <taxon>Micrococcales</taxon>
        <taxon>Microbacteriaceae</taxon>
        <taxon>Gulosibacter</taxon>
    </lineage>
</organism>
<name>A0ABW5UY18_9MICO</name>
<comment type="caution">
    <text evidence="5">The sequence shown here is derived from an EMBL/GenBank/DDBJ whole genome shotgun (WGS) entry which is preliminary data.</text>
</comment>
<evidence type="ECO:0000256" key="1">
    <source>
        <dbReference type="ARBA" id="ARBA00023015"/>
    </source>
</evidence>
<dbReference type="Proteomes" id="UP001597492">
    <property type="component" value="Unassembled WGS sequence"/>
</dbReference>
<proteinExistence type="predicted"/>
<evidence type="ECO:0000259" key="4">
    <source>
        <dbReference type="PROSITE" id="PS50949"/>
    </source>
</evidence>
<dbReference type="SUPFAM" id="SSF46785">
    <property type="entry name" value="Winged helix' DNA-binding domain"/>
    <property type="match status" value="1"/>
</dbReference>
<reference evidence="6" key="1">
    <citation type="journal article" date="2019" name="Int. J. Syst. Evol. Microbiol.">
        <title>The Global Catalogue of Microorganisms (GCM) 10K type strain sequencing project: providing services to taxonomists for standard genome sequencing and annotation.</title>
        <authorList>
            <consortium name="The Broad Institute Genomics Platform"/>
            <consortium name="The Broad Institute Genome Sequencing Center for Infectious Disease"/>
            <person name="Wu L."/>
            <person name="Ma J."/>
        </authorList>
    </citation>
    <scope>NUCLEOTIDE SEQUENCE [LARGE SCALE GENOMIC DNA]</scope>
    <source>
        <strain evidence="6">TISTR 1514</strain>
    </source>
</reference>
<gene>
    <name evidence="5" type="ORF">ACFSW7_05805</name>
</gene>
<dbReference type="Gene3D" id="1.10.10.10">
    <property type="entry name" value="Winged helix-like DNA-binding domain superfamily/Winged helix DNA-binding domain"/>
    <property type="match status" value="1"/>
</dbReference>
<sequence>MEFTTSSPIWVQLVAEFSRRIVVGEWQPGARIPGVREIAAEVGVNPNTAQRALAELERADLARSERTSGRFVTDDTHRIDELRAELARDATDAYIARVRGLGMHQQQATDIIHSRWDAHDHHNQPHPALNGGE</sequence>
<dbReference type="RefSeq" id="WP_019619797.1">
    <property type="nucleotide sequence ID" value="NZ_JBHUNE010000003.1"/>
</dbReference>
<evidence type="ECO:0000256" key="3">
    <source>
        <dbReference type="ARBA" id="ARBA00023163"/>
    </source>
</evidence>
<evidence type="ECO:0000256" key="2">
    <source>
        <dbReference type="ARBA" id="ARBA00023125"/>
    </source>
</evidence>
<dbReference type="InterPro" id="IPR000524">
    <property type="entry name" value="Tscrpt_reg_HTH_GntR"/>
</dbReference>
<feature type="domain" description="HTH gntR-type" evidence="4">
    <location>
        <begin position="7"/>
        <end position="75"/>
    </location>
</feature>
<dbReference type="PANTHER" id="PTHR38445">
    <property type="entry name" value="HTH-TYPE TRANSCRIPTIONAL REPRESSOR YTRA"/>
    <property type="match status" value="1"/>
</dbReference>
<keyword evidence="6" id="KW-1185">Reference proteome</keyword>
<dbReference type="InterPro" id="IPR036388">
    <property type="entry name" value="WH-like_DNA-bd_sf"/>
</dbReference>
<dbReference type="PROSITE" id="PS50949">
    <property type="entry name" value="HTH_GNTR"/>
    <property type="match status" value="1"/>
</dbReference>
<dbReference type="PANTHER" id="PTHR38445:SF6">
    <property type="entry name" value="GNTR-FAMILY TRANSCRIPTIONAL REGULATOR"/>
    <property type="match status" value="1"/>
</dbReference>
<keyword evidence="1" id="KW-0805">Transcription regulation</keyword>
<dbReference type="Pfam" id="PF00392">
    <property type="entry name" value="GntR"/>
    <property type="match status" value="1"/>
</dbReference>
<protein>
    <submittedName>
        <fullName evidence="5">GntR family transcriptional regulator</fullName>
    </submittedName>
</protein>